<dbReference type="Pfam" id="PF00028">
    <property type="entry name" value="Cadherin"/>
    <property type="match status" value="3"/>
</dbReference>
<dbReference type="Proteomes" id="UP000015101">
    <property type="component" value="Unassembled WGS sequence"/>
</dbReference>
<reference evidence="16" key="1">
    <citation type="submission" date="2012-12" db="EMBL/GenBank/DDBJ databases">
        <authorList>
            <person name="Hellsten U."/>
            <person name="Grimwood J."/>
            <person name="Chapman J.A."/>
            <person name="Shapiro H."/>
            <person name="Aerts A."/>
            <person name="Otillar R.P."/>
            <person name="Terry A.Y."/>
            <person name="Boore J.L."/>
            <person name="Simakov O."/>
            <person name="Marletaz F."/>
            <person name="Cho S.-J."/>
            <person name="Edsinger-Gonzales E."/>
            <person name="Havlak P."/>
            <person name="Kuo D.-H."/>
            <person name="Larsson T."/>
            <person name="Lv J."/>
            <person name="Arendt D."/>
            <person name="Savage R."/>
            <person name="Osoegawa K."/>
            <person name="de Jong P."/>
            <person name="Lindberg D.R."/>
            <person name="Seaver E.C."/>
            <person name="Weisblat D.A."/>
            <person name="Putnam N.H."/>
            <person name="Grigoriev I.V."/>
            <person name="Rokhsar D.S."/>
        </authorList>
    </citation>
    <scope>NUCLEOTIDE SEQUENCE</scope>
</reference>
<dbReference type="OrthoDB" id="6252479at2759"/>
<evidence type="ECO:0000256" key="11">
    <source>
        <dbReference type="ARBA" id="ARBA00023180"/>
    </source>
</evidence>
<dbReference type="InterPro" id="IPR050174">
    <property type="entry name" value="Protocadherin/Cadherin-CA"/>
</dbReference>
<dbReference type="CTD" id="20214294"/>
<keyword evidence="3" id="KW-0812">Transmembrane</keyword>
<dbReference type="RefSeq" id="XP_009027255.1">
    <property type="nucleotide sequence ID" value="XM_009029007.1"/>
</dbReference>
<keyword evidence="6" id="KW-0677">Repeat</keyword>
<dbReference type="EMBL" id="KB097571">
    <property type="protein sequence ID" value="ESN94628.1"/>
    <property type="molecule type" value="Genomic_DNA"/>
</dbReference>
<dbReference type="AlphaFoldDB" id="T1FZP6"/>
<dbReference type="PANTHER" id="PTHR24028:SF146">
    <property type="entry name" value="CADHERIN 96CB, ISOFORM D-RELATED"/>
    <property type="match status" value="1"/>
</dbReference>
<feature type="domain" description="Cadherin" evidence="13">
    <location>
        <begin position="243"/>
        <end position="343"/>
    </location>
</feature>
<dbReference type="InParanoid" id="T1FZP6"/>
<dbReference type="HOGENOM" id="CLU_006480_3_2_1"/>
<evidence type="ECO:0000256" key="5">
    <source>
        <dbReference type="ARBA" id="ARBA00022729"/>
    </source>
</evidence>
<dbReference type="EnsemblMetazoa" id="HelroT69097">
    <property type="protein sequence ID" value="HelroP69097"/>
    <property type="gene ID" value="HelroG69097"/>
</dbReference>
<evidence type="ECO:0000256" key="9">
    <source>
        <dbReference type="ARBA" id="ARBA00022989"/>
    </source>
</evidence>
<dbReference type="PANTHER" id="PTHR24028">
    <property type="entry name" value="CADHERIN-87A"/>
    <property type="match status" value="1"/>
</dbReference>
<evidence type="ECO:0000256" key="8">
    <source>
        <dbReference type="ARBA" id="ARBA00022889"/>
    </source>
</evidence>
<feature type="domain" description="Cadherin" evidence="13">
    <location>
        <begin position="134"/>
        <end position="241"/>
    </location>
</feature>
<keyword evidence="2" id="KW-1003">Cell membrane</keyword>
<feature type="domain" description="Cadherin" evidence="13">
    <location>
        <begin position="344"/>
        <end position="454"/>
    </location>
</feature>
<evidence type="ECO:0000259" key="13">
    <source>
        <dbReference type="PROSITE" id="PS50268"/>
    </source>
</evidence>
<dbReference type="InterPro" id="IPR020894">
    <property type="entry name" value="Cadherin_CS"/>
</dbReference>
<evidence type="ECO:0000256" key="3">
    <source>
        <dbReference type="ARBA" id="ARBA00022692"/>
    </source>
</evidence>
<evidence type="ECO:0000256" key="6">
    <source>
        <dbReference type="ARBA" id="ARBA00022737"/>
    </source>
</evidence>
<evidence type="ECO:0000313" key="15">
    <source>
        <dbReference type="EnsemblMetazoa" id="HelroP69097"/>
    </source>
</evidence>
<organism evidence="15 16">
    <name type="scientific">Helobdella robusta</name>
    <name type="common">Californian leech</name>
    <dbReference type="NCBI Taxonomy" id="6412"/>
    <lineage>
        <taxon>Eukaryota</taxon>
        <taxon>Metazoa</taxon>
        <taxon>Spiralia</taxon>
        <taxon>Lophotrochozoa</taxon>
        <taxon>Annelida</taxon>
        <taxon>Clitellata</taxon>
        <taxon>Hirudinea</taxon>
        <taxon>Rhynchobdellida</taxon>
        <taxon>Glossiphoniidae</taxon>
        <taxon>Helobdella</taxon>
    </lineage>
</organism>
<reference evidence="15" key="3">
    <citation type="submission" date="2015-06" db="UniProtKB">
        <authorList>
            <consortium name="EnsemblMetazoa"/>
        </authorList>
    </citation>
    <scope>IDENTIFICATION</scope>
</reference>
<evidence type="ECO:0000256" key="12">
    <source>
        <dbReference type="PROSITE-ProRule" id="PRU00043"/>
    </source>
</evidence>
<keyword evidence="4" id="KW-0479">Metal-binding</keyword>
<dbReference type="GO" id="GO:0005886">
    <property type="term" value="C:plasma membrane"/>
    <property type="evidence" value="ECO:0000318"/>
    <property type="project" value="GO_Central"/>
</dbReference>
<dbReference type="Gene3D" id="2.60.40.60">
    <property type="entry name" value="Cadherins"/>
    <property type="match status" value="4"/>
</dbReference>
<gene>
    <name evidence="15" type="primary">20214294</name>
    <name evidence="14" type="ORF">HELRODRAFT_69097</name>
</gene>
<accession>T1FZP6</accession>
<evidence type="ECO:0000256" key="4">
    <source>
        <dbReference type="ARBA" id="ARBA00022723"/>
    </source>
</evidence>
<dbReference type="PROSITE" id="PS00232">
    <property type="entry name" value="CADHERIN_1"/>
    <property type="match status" value="3"/>
</dbReference>
<keyword evidence="7 12" id="KW-0106">Calcium</keyword>
<evidence type="ECO:0000313" key="14">
    <source>
        <dbReference type="EMBL" id="ESN94628.1"/>
    </source>
</evidence>
<reference evidence="14 16" key="2">
    <citation type="journal article" date="2013" name="Nature">
        <title>Insights into bilaterian evolution from three spiralian genomes.</title>
        <authorList>
            <person name="Simakov O."/>
            <person name="Marletaz F."/>
            <person name="Cho S.J."/>
            <person name="Edsinger-Gonzales E."/>
            <person name="Havlak P."/>
            <person name="Hellsten U."/>
            <person name="Kuo D.H."/>
            <person name="Larsson T."/>
            <person name="Lv J."/>
            <person name="Arendt D."/>
            <person name="Savage R."/>
            <person name="Osoegawa K."/>
            <person name="de Jong P."/>
            <person name="Grimwood J."/>
            <person name="Chapman J.A."/>
            <person name="Shapiro H."/>
            <person name="Aerts A."/>
            <person name="Otillar R.P."/>
            <person name="Terry A.Y."/>
            <person name="Boore J.L."/>
            <person name="Grigoriev I.V."/>
            <person name="Lindberg D.R."/>
            <person name="Seaver E.C."/>
            <person name="Weisblat D.A."/>
            <person name="Putnam N.H."/>
            <person name="Rokhsar D.S."/>
        </authorList>
    </citation>
    <scope>NUCLEOTIDE SEQUENCE</scope>
</reference>
<evidence type="ECO:0000256" key="7">
    <source>
        <dbReference type="ARBA" id="ARBA00022837"/>
    </source>
</evidence>
<dbReference type="GeneID" id="20214294"/>
<dbReference type="GO" id="GO:0007156">
    <property type="term" value="P:homophilic cell adhesion via plasma membrane adhesion molecules"/>
    <property type="evidence" value="ECO:0007669"/>
    <property type="project" value="InterPro"/>
</dbReference>
<name>T1FZP6_HELRO</name>
<evidence type="ECO:0000256" key="2">
    <source>
        <dbReference type="ARBA" id="ARBA00022475"/>
    </source>
</evidence>
<protein>
    <recommendedName>
        <fullName evidence="13">Cadherin domain-containing protein</fullName>
    </recommendedName>
</protein>
<dbReference type="eggNOG" id="KOG3594">
    <property type="taxonomic scope" value="Eukaryota"/>
</dbReference>
<dbReference type="InterPro" id="IPR002126">
    <property type="entry name" value="Cadherin-like_dom"/>
</dbReference>
<evidence type="ECO:0000313" key="16">
    <source>
        <dbReference type="Proteomes" id="UP000015101"/>
    </source>
</evidence>
<keyword evidence="16" id="KW-1185">Reference proteome</keyword>
<dbReference type="EMBL" id="AMQM01001684">
    <property type="status" value="NOT_ANNOTATED_CDS"/>
    <property type="molecule type" value="Genomic_DNA"/>
</dbReference>
<feature type="domain" description="Cadherin" evidence="13">
    <location>
        <begin position="16"/>
        <end position="133"/>
    </location>
</feature>
<evidence type="ECO:0000256" key="10">
    <source>
        <dbReference type="ARBA" id="ARBA00023136"/>
    </source>
</evidence>
<keyword evidence="11" id="KW-0325">Glycoprotein</keyword>
<sequence length="469" mass="52948">MTLVIEDRNDCSPVFVPNRILLKISELSPVGTSFVIPTANDHDGSKFSVQKYKLETEDKNDWRNFNNASLPTNTIVTNVAPELKLTLMERLDREQKDGYHLRVVAVDGGELPLSGTLLIEVAVLDENDNRPKFNRPIYEANITENAAYQTVVVQVSATDADVGDNGRVFYGFPSNGMSTYGRMFDVNNITGEIRVISKLDRETKPVHHLTVTAADYGTNSLPVEVSVVVRLIDQNDNEPKVAFRNVAEASNAETTKLCTFLGHVMVDDLDEGVNGQFNCSLDSKYADGFARFGQSSALQSLDREEKDLYEFRAVVVQQTMTKLSSTCQVTVRVEDENDCGPIFSKNEFIFTMFEENLPGTEIGTVYAFDKDEYPNNQMHFELISDEFIVDDRDDIVFRIEKSSGKIWTESVLDRELKSDYYFKVLVRDLNNSTITNISTVLIKLIDINDNSPVFRFPNKTHHHILVYVP</sequence>
<dbReference type="KEGG" id="hro:HELRODRAFT_69097"/>
<dbReference type="InterPro" id="IPR015919">
    <property type="entry name" value="Cadherin-like_sf"/>
</dbReference>
<comment type="subcellular location">
    <subcellularLocation>
        <location evidence="1">Cell membrane</location>
        <topology evidence="1">Single-pass type I membrane protein</topology>
    </subcellularLocation>
</comment>
<keyword evidence="10" id="KW-0472">Membrane</keyword>
<dbReference type="FunFam" id="2.60.40.60:FF:000202">
    <property type="entry name" value="cadherin-8 isoform X4"/>
    <property type="match status" value="1"/>
</dbReference>
<dbReference type="GO" id="GO:0005509">
    <property type="term" value="F:calcium ion binding"/>
    <property type="evidence" value="ECO:0007669"/>
    <property type="project" value="UniProtKB-UniRule"/>
</dbReference>
<dbReference type="STRING" id="6412.T1FZP6"/>
<evidence type="ECO:0000256" key="1">
    <source>
        <dbReference type="ARBA" id="ARBA00004251"/>
    </source>
</evidence>
<dbReference type="PRINTS" id="PR00205">
    <property type="entry name" value="CADHERIN"/>
</dbReference>
<proteinExistence type="predicted"/>
<dbReference type="GO" id="GO:0050839">
    <property type="term" value="F:cell adhesion molecule binding"/>
    <property type="evidence" value="ECO:0000318"/>
    <property type="project" value="GO_Central"/>
</dbReference>
<dbReference type="FunFam" id="2.60.40.60:FF:000072">
    <property type="entry name" value="Protocadherin 1"/>
    <property type="match status" value="1"/>
</dbReference>
<keyword evidence="9" id="KW-1133">Transmembrane helix</keyword>
<dbReference type="GO" id="GO:0007155">
    <property type="term" value="P:cell adhesion"/>
    <property type="evidence" value="ECO:0000318"/>
    <property type="project" value="GO_Central"/>
</dbReference>
<dbReference type="CDD" id="cd11304">
    <property type="entry name" value="Cadherin_repeat"/>
    <property type="match status" value="3"/>
</dbReference>
<dbReference type="SUPFAM" id="SSF49313">
    <property type="entry name" value="Cadherin-like"/>
    <property type="match status" value="4"/>
</dbReference>
<dbReference type="FunFam" id="2.60.40.60:FF:000002">
    <property type="entry name" value="Protocadherin alpha 2"/>
    <property type="match status" value="1"/>
</dbReference>
<dbReference type="SMART" id="SM00112">
    <property type="entry name" value="CA"/>
    <property type="match status" value="4"/>
</dbReference>
<keyword evidence="8" id="KW-0130">Cell adhesion</keyword>
<keyword evidence="5" id="KW-0732">Signal</keyword>
<dbReference type="PROSITE" id="PS50268">
    <property type="entry name" value="CADHERIN_2"/>
    <property type="match status" value="4"/>
</dbReference>